<dbReference type="AlphaFoldDB" id="A0A285MBJ2"/>
<keyword evidence="3" id="KW-1185">Reference proteome</keyword>
<dbReference type="Pfam" id="PF16011">
    <property type="entry name" value="CBM9_2"/>
    <property type="match status" value="1"/>
</dbReference>
<protein>
    <submittedName>
        <fullName evidence="2">Carbohydrate-binding family 9</fullName>
    </submittedName>
</protein>
<dbReference type="Gene3D" id="2.60.40.1190">
    <property type="match status" value="1"/>
</dbReference>
<dbReference type="InterPro" id="IPR010502">
    <property type="entry name" value="Carb-bd_dom_fam9"/>
</dbReference>
<accession>A0A285MBJ2</accession>
<dbReference type="CDD" id="cd09620">
    <property type="entry name" value="CBM9_like_3"/>
    <property type="match status" value="1"/>
</dbReference>
<evidence type="ECO:0000313" key="2">
    <source>
        <dbReference type="EMBL" id="SNY94509.1"/>
    </source>
</evidence>
<feature type="domain" description="Carbohydrate-binding" evidence="1">
    <location>
        <begin position="48"/>
        <end position="241"/>
    </location>
</feature>
<dbReference type="GO" id="GO:0004553">
    <property type="term" value="F:hydrolase activity, hydrolyzing O-glycosyl compounds"/>
    <property type="evidence" value="ECO:0007669"/>
    <property type="project" value="InterPro"/>
</dbReference>
<dbReference type="PROSITE" id="PS51257">
    <property type="entry name" value="PROKAR_LIPOPROTEIN"/>
    <property type="match status" value="1"/>
</dbReference>
<dbReference type="RefSeq" id="WP_097043834.1">
    <property type="nucleotide sequence ID" value="NZ_OBEH01000001.1"/>
</dbReference>
<gene>
    <name evidence="2" type="ORF">SAMN06265377_0169</name>
</gene>
<sequence>MRKMGLYYSVFCIMIAACNSKTPSVNKTLIVKEIEFDGVADFQNVSRLLDEHAETHFIDVLNWDDFQYQPKIGFKIAHCNNQLWLKYEVEEENILAERTEPNSYVFKDSCVEFFFDPMADGNYYNFEINCIGTILLAHGPSRKSRQYASPNTIKDVIKVESSLGAQSFTEKTGGHTWEITIILPAEILAHNPGIKLKGLKSRANFYKCGDATSKRHYLSWNPIGTEKPDFHRPEFFGELIFE</sequence>
<dbReference type="GO" id="GO:0030246">
    <property type="term" value="F:carbohydrate binding"/>
    <property type="evidence" value="ECO:0007669"/>
    <property type="project" value="InterPro"/>
</dbReference>
<organism evidence="2 3">
    <name type="scientific">Flagellimonas pacifica</name>
    <dbReference type="NCBI Taxonomy" id="1247520"/>
    <lineage>
        <taxon>Bacteria</taxon>
        <taxon>Pseudomonadati</taxon>
        <taxon>Bacteroidota</taxon>
        <taxon>Flavobacteriia</taxon>
        <taxon>Flavobacteriales</taxon>
        <taxon>Flavobacteriaceae</taxon>
        <taxon>Flagellimonas</taxon>
    </lineage>
</organism>
<dbReference type="Proteomes" id="UP000219048">
    <property type="component" value="Unassembled WGS sequence"/>
</dbReference>
<dbReference type="OrthoDB" id="9801646at2"/>
<dbReference type="EMBL" id="OBEH01000001">
    <property type="protein sequence ID" value="SNY94509.1"/>
    <property type="molecule type" value="Genomic_DNA"/>
</dbReference>
<proteinExistence type="predicted"/>
<dbReference type="GO" id="GO:0016052">
    <property type="term" value="P:carbohydrate catabolic process"/>
    <property type="evidence" value="ECO:0007669"/>
    <property type="project" value="InterPro"/>
</dbReference>
<dbReference type="SUPFAM" id="SSF49344">
    <property type="entry name" value="CBD9-like"/>
    <property type="match status" value="1"/>
</dbReference>
<reference evidence="3" key="1">
    <citation type="submission" date="2017-09" db="EMBL/GenBank/DDBJ databases">
        <authorList>
            <person name="Varghese N."/>
            <person name="Submissions S."/>
        </authorList>
    </citation>
    <scope>NUCLEOTIDE SEQUENCE [LARGE SCALE GENOMIC DNA]</scope>
    <source>
        <strain evidence="3">DSM 25885</strain>
    </source>
</reference>
<name>A0A285MBJ2_9FLAO</name>
<evidence type="ECO:0000259" key="1">
    <source>
        <dbReference type="Pfam" id="PF16011"/>
    </source>
</evidence>
<evidence type="ECO:0000313" key="3">
    <source>
        <dbReference type="Proteomes" id="UP000219048"/>
    </source>
</evidence>